<evidence type="ECO:0000256" key="2">
    <source>
        <dbReference type="SAM" id="SignalP"/>
    </source>
</evidence>
<evidence type="ECO:0000313" key="4">
    <source>
        <dbReference type="Proteomes" id="UP000237000"/>
    </source>
</evidence>
<sequence length="52" mass="5793">MAFNIKVFMALLLVAVLATIAHATTFQSNYQPRPPSNSCPNDRSGSRTVEYY</sequence>
<evidence type="ECO:0000313" key="3">
    <source>
        <dbReference type="EMBL" id="PON33461.1"/>
    </source>
</evidence>
<keyword evidence="4" id="KW-1185">Reference proteome</keyword>
<evidence type="ECO:0008006" key="5">
    <source>
        <dbReference type="Google" id="ProtNLM"/>
    </source>
</evidence>
<accession>A0A2P5AA99</accession>
<dbReference type="InParanoid" id="A0A2P5AA99"/>
<organism evidence="3 4">
    <name type="scientific">Trema orientale</name>
    <name type="common">Charcoal tree</name>
    <name type="synonym">Celtis orientalis</name>
    <dbReference type="NCBI Taxonomy" id="63057"/>
    <lineage>
        <taxon>Eukaryota</taxon>
        <taxon>Viridiplantae</taxon>
        <taxon>Streptophyta</taxon>
        <taxon>Embryophyta</taxon>
        <taxon>Tracheophyta</taxon>
        <taxon>Spermatophyta</taxon>
        <taxon>Magnoliopsida</taxon>
        <taxon>eudicotyledons</taxon>
        <taxon>Gunneridae</taxon>
        <taxon>Pentapetalae</taxon>
        <taxon>rosids</taxon>
        <taxon>fabids</taxon>
        <taxon>Rosales</taxon>
        <taxon>Cannabaceae</taxon>
        <taxon>Trema</taxon>
    </lineage>
</organism>
<gene>
    <name evidence="3" type="ORF">TorRG33x02_354930</name>
</gene>
<proteinExistence type="predicted"/>
<name>A0A2P5AA99_TREOI</name>
<feature type="region of interest" description="Disordered" evidence="1">
    <location>
        <begin position="28"/>
        <end position="52"/>
    </location>
</feature>
<protein>
    <recommendedName>
        <fullName evidence="5">Transmembrane protein</fullName>
    </recommendedName>
</protein>
<feature type="compositionally biased region" description="Polar residues" evidence="1">
    <location>
        <begin position="38"/>
        <end position="52"/>
    </location>
</feature>
<dbReference type="EMBL" id="JXTC01001012">
    <property type="protein sequence ID" value="PON33461.1"/>
    <property type="molecule type" value="Genomic_DNA"/>
</dbReference>
<dbReference type="Proteomes" id="UP000237000">
    <property type="component" value="Unassembled WGS sequence"/>
</dbReference>
<feature type="signal peptide" evidence="2">
    <location>
        <begin position="1"/>
        <end position="23"/>
    </location>
</feature>
<keyword evidence="2" id="KW-0732">Signal</keyword>
<reference evidence="4" key="1">
    <citation type="submission" date="2016-06" db="EMBL/GenBank/DDBJ databases">
        <title>Parallel loss of symbiosis genes in relatives of nitrogen-fixing non-legume Parasponia.</title>
        <authorList>
            <person name="Van Velzen R."/>
            <person name="Holmer R."/>
            <person name="Bu F."/>
            <person name="Rutten L."/>
            <person name="Van Zeijl A."/>
            <person name="Liu W."/>
            <person name="Santuari L."/>
            <person name="Cao Q."/>
            <person name="Sharma T."/>
            <person name="Shen D."/>
            <person name="Roswanjaya Y."/>
            <person name="Wardhani T."/>
            <person name="Kalhor M.S."/>
            <person name="Jansen J."/>
            <person name="Van den Hoogen J."/>
            <person name="Gungor B."/>
            <person name="Hartog M."/>
            <person name="Hontelez J."/>
            <person name="Verver J."/>
            <person name="Yang W.-C."/>
            <person name="Schijlen E."/>
            <person name="Repin R."/>
            <person name="Schilthuizen M."/>
            <person name="Schranz E."/>
            <person name="Heidstra R."/>
            <person name="Miyata K."/>
            <person name="Fedorova E."/>
            <person name="Kohlen W."/>
            <person name="Bisseling T."/>
            <person name="Smit S."/>
            <person name="Geurts R."/>
        </authorList>
    </citation>
    <scope>NUCLEOTIDE SEQUENCE [LARGE SCALE GENOMIC DNA]</scope>
    <source>
        <strain evidence="4">cv. RG33-2</strain>
    </source>
</reference>
<dbReference type="AlphaFoldDB" id="A0A2P5AA99"/>
<evidence type="ECO:0000256" key="1">
    <source>
        <dbReference type="SAM" id="MobiDB-lite"/>
    </source>
</evidence>
<comment type="caution">
    <text evidence="3">The sequence shown here is derived from an EMBL/GenBank/DDBJ whole genome shotgun (WGS) entry which is preliminary data.</text>
</comment>
<feature type="chain" id="PRO_5015169981" description="Transmembrane protein" evidence="2">
    <location>
        <begin position="24"/>
        <end position="52"/>
    </location>
</feature>